<dbReference type="Pfam" id="PF01987">
    <property type="entry name" value="AIM24"/>
    <property type="match status" value="1"/>
</dbReference>
<dbReference type="InterPro" id="IPR002838">
    <property type="entry name" value="AIM24"/>
</dbReference>
<evidence type="ECO:0000313" key="3">
    <source>
        <dbReference type="EMBL" id="WYF45616.1"/>
    </source>
</evidence>
<sequence length="483" mass="51138">MTPQLQIGEKRKLADLLPGLGLRVQVQHDLTGADVSAFGLSSERRLEDDRYFVFYNQPQSPNGEIRLVSEGIFEVNLAALPASVSRIVFAITHDSQPLSALGHLRLTLAGSGGTPAAEVLLTGEKLAGERALMLAELYLHGGEWRVTNVSQGFNGGLDALLRSFGGEVAEEGAAAPSPVAPPAPAPVAPPVSSPAPVPTPAPLTPPSAPASVPNLGRHTPPPAPAPTFGSGQEPPMSGLESSLGDFLRGSAEQDRPGDVFELESGKMLEVKVRGRVWSKLGAMVAYRGRLEFNRASTLSDLMGHMRGGNMGGMLGGLMNAAVRMGSEEMGPLVAIEGQGICYLADQGKDISIIRLEGDALNVNGNDLLAFEDTVQHQITMQRSVAGMISGGPFSVRVQGHGLVAILSHGQPLTLRVTPQEPVFTDPNATIAWSEHLQPELFVDQDLRAMFGRGGGETYRMAFRGSGFVVVQPYEEVPVMGTMH</sequence>
<dbReference type="PANTHER" id="PTHR38074:SF1">
    <property type="entry name" value="ALTERED INHERITANCE OF MITOCHONDRIA PROTEIN 24, MITOCHONDRIAL"/>
    <property type="match status" value="1"/>
</dbReference>
<organism evidence="3">
    <name type="scientific">Deinococcus sp. VB142</name>
    <dbReference type="NCBI Taxonomy" id="3112952"/>
    <lineage>
        <taxon>Bacteria</taxon>
        <taxon>Thermotogati</taxon>
        <taxon>Deinococcota</taxon>
        <taxon>Deinococci</taxon>
        <taxon>Deinococcales</taxon>
        <taxon>Deinococcaceae</taxon>
        <taxon>Deinococcus</taxon>
    </lineage>
</organism>
<accession>A0AAU6Q4N7</accession>
<dbReference type="CDD" id="cd06974">
    <property type="entry name" value="TerD_like"/>
    <property type="match status" value="1"/>
</dbReference>
<dbReference type="Gene3D" id="2.60.60.30">
    <property type="entry name" value="sav2460 like domains"/>
    <property type="match status" value="1"/>
</dbReference>
<dbReference type="Pfam" id="PF02342">
    <property type="entry name" value="TerD"/>
    <property type="match status" value="1"/>
</dbReference>
<evidence type="ECO:0000256" key="1">
    <source>
        <dbReference type="SAM" id="MobiDB-lite"/>
    </source>
</evidence>
<proteinExistence type="predicted"/>
<dbReference type="PANTHER" id="PTHR38074">
    <property type="entry name" value="ALTERED INHERITANCE OF MITOCHONDRIA PROTEIN 24, MITOCHONDRIAL"/>
    <property type="match status" value="1"/>
</dbReference>
<feature type="region of interest" description="Disordered" evidence="1">
    <location>
        <begin position="172"/>
        <end position="254"/>
    </location>
</feature>
<dbReference type="SUPFAM" id="SSF51219">
    <property type="entry name" value="TRAP-like"/>
    <property type="match status" value="1"/>
</dbReference>
<dbReference type="InterPro" id="IPR003325">
    <property type="entry name" value="TerD"/>
</dbReference>
<name>A0AAU6Q4N7_9DEIO</name>
<dbReference type="EMBL" id="CP149782">
    <property type="protein sequence ID" value="WYF45616.1"/>
    <property type="molecule type" value="Genomic_DNA"/>
</dbReference>
<feature type="compositionally biased region" description="Pro residues" evidence="1">
    <location>
        <begin position="178"/>
        <end position="208"/>
    </location>
</feature>
<evidence type="ECO:0000259" key="2">
    <source>
        <dbReference type="Pfam" id="PF02342"/>
    </source>
</evidence>
<dbReference type="InterPro" id="IPR016031">
    <property type="entry name" value="Trp_RNA-bd_attenuator-like_dom"/>
</dbReference>
<protein>
    <submittedName>
        <fullName evidence="3">AIM24 family protein</fullName>
    </submittedName>
</protein>
<gene>
    <name evidence="3" type="ORF">WDJ50_05725</name>
</gene>
<feature type="domain" description="TerD" evidence="2">
    <location>
        <begin position="10"/>
        <end position="164"/>
    </location>
</feature>
<reference evidence="3" key="1">
    <citation type="submission" date="2024-03" db="EMBL/GenBank/DDBJ databases">
        <title>Deinococcus weizhi sp. nov., isolated from human skin.</title>
        <authorList>
            <person name="Wei Z."/>
            <person name="Tian F."/>
            <person name="Yang C."/>
            <person name="Xin L.T."/>
            <person name="Wen Z.J."/>
            <person name="Lan K.C."/>
            <person name="Yu L."/>
            <person name="Zhe W."/>
            <person name="Dan F.D."/>
            <person name="Jun W."/>
            <person name="Rui Z."/>
            <person name="Yong X.J."/>
            <person name="Ting Y."/>
            <person name="Wei X."/>
            <person name="Xu Z.G."/>
            <person name="Xin Z."/>
            <person name="Dong F.G."/>
            <person name="Ni X.M."/>
            <person name="Zheng M.G."/>
            <person name="Chun Y."/>
            <person name="Qian W.X."/>
        </authorList>
    </citation>
    <scope>NUCLEOTIDE SEQUENCE</scope>
    <source>
        <strain evidence="3">VB142</strain>
    </source>
</reference>
<dbReference type="RefSeq" id="WP_339096907.1">
    <property type="nucleotide sequence ID" value="NZ_CP149782.1"/>
</dbReference>
<dbReference type="AlphaFoldDB" id="A0AAU6Q4N7"/>
<dbReference type="Gene3D" id="3.60.160.10">
    <property type="entry name" value="Mitochondrial biogenesis AIM24"/>
    <property type="match status" value="1"/>
</dbReference>
<dbReference type="InterPro" id="IPR036983">
    <property type="entry name" value="AIM24_sf"/>
</dbReference>